<dbReference type="Proteomes" id="UP000638732">
    <property type="component" value="Unassembled WGS sequence"/>
</dbReference>
<dbReference type="PANTHER" id="PTHR41523">
    <property type="entry name" value="TWO-COMPONENT SYSTEM SENSOR PROTEIN"/>
    <property type="match status" value="1"/>
</dbReference>
<evidence type="ECO:0000256" key="8">
    <source>
        <dbReference type="SAM" id="Coils"/>
    </source>
</evidence>
<dbReference type="SUPFAM" id="SSF55874">
    <property type="entry name" value="ATPase domain of HSP90 chaperone/DNA topoisomerase II/histidine kinase"/>
    <property type="match status" value="1"/>
</dbReference>
<dbReference type="PANTHER" id="PTHR41523:SF8">
    <property type="entry name" value="ETHYLENE RESPONSE SENSOR PROTEIN"/>
    <property type="match status" value="1"/>
</dbReference>
<feature type="transmembrane region" description="Helical" evidence="9">
    <location>
        <begin position="563"/>
        <end position="583"/>
    </location>
</feature>
<dbReference type="SMART" id="SM00028">
    <property type="entry name" value="TPR"/>
    <property type="match status" value="4"/>
</dbReference>
<evidence type="ECO:0000259" key="10">
    <source>
        <dbReference type="PROSITE" id="PS50109"/>
    </source>
</evidence>
<keyword evidence="9" id="KW-0812">Transmembrane</keyword>
<organism evidence="11 12">
    <name type="scientific">Mucilaginibacter agri</name>
    <dbReference type="NCBI Taxonomy" id="2695265"/>
    <lineage>
        <taxon>Bacteria</taxon>
        <taxon>Pseudomonadati</taxon>
        <taxon>Bacteroidota</taxon>
        <taxon>Sphingobacteriia</taxon>
        <taxon>Sphingobacteriales</taxon>
        <taxon>Sphingobacteriaceae</taxon>
        <taxon>Mucilaginibacter</taxon>
    </lineage>
</organism>
<dbReference type="Pfam" id="PF07568">
    <property type="entry name" value="HisKA_2"/>
    <property type="match status" value="1"/>
</dbReference>
<reference evidence="11" key="2">
    <citation type="submission" date="2020-10" db="EMBL/GenBank/DDBJ databases">
        <title>Mucilaginibacter sp. nov., isolated from soil.</title>
        <authorList>
            <person name="Jeon C.O."/>
        </authorList>
    </citation>
    <scope>NUCLEOTIDE SEQUENCE</scope>
    <source>
        <strain evidence="11">R11</strain>
    </source>
</reference>
<dbReference type="AlphaFoldDB" id="A0A965ZJU7"/>
<dbReference type="InterPro" id="IPR019734">
    <property type="entry name" value="TPR_rpt"/>
</dbReference>
<feature type="domain" description="Histidine kinase" evidence="10">
    <location>
        <begin position="626"/>
        <end position="819"/>
    </location>
</feature>
<evidence type="ECO:0000256" key="1">
    <source>
        <dbReference type="ARBA" id="ARBA00000085"/>
    </source>
</evidence>
<dbReference type="EMBL" id="WWEO01000045">
    <property type="protein sequence ID" value="NCD72480.1"/>
    <property type="molecule type" value="Genomic_DNA"/>
</dbReference>
<feature type="coiled-coil region" evidence="8">
    <location>
        <begin position="589"/>
        <end position="626"/>
    </location>
</feature>
<dbReference type="SMART" id="SM00387">
    <property type="entry name" value="HATPase_c"/>
    <property type="match status" value="1"/>
</dbReference>
<dbReference type="GO" id="GO:0004673">
    <property type="term" value="F:protein histidine kinase activity"/>
    <property type="evidence" value="ECO:0007669"/>
    <property type="project" value="UniProtKB-EC"/>
</dbReference>
<comment type="caution">
    <text evidence="11">The sequence shown here is derived from an EMBL/GenBank/DDBJ whole genome shotgun (WGS) entry which is preliminary data.</text>
</comment>
<dbReference type="InterPro" id="IPR011990">
    <property type="entry name" value="TPR-like_helical_dom_sf"/>
</dbReference>
<sequence length="835" mass="94791">MKLKSLCIKHLASALTALILVVIHISDVRGQSSNLSGYNDITRQRLLIYVAGQYLHTISQGQIDADSAVRVAAKAYGLNPLLAYNETYNNGRPTATSILLDAGKIKEARILPTKLVGGDRVMSLIELGTYLAFKPGSTKANVDEAARYSDQALTFSKNSSTNWKIASMTLKAYLLDHTGHRDQSQKMFADIVLLGKKSGNTPAAAQALLTAGELLPYGDPARLANFNKALPIFTALNLKAKEIETLSEINIEYFVAKRYDMAKKFLLRIIKLQAEINFRHKQYPYDGLAFIVTREGDLSSALTYSNKSLENITNKADSTFLGFFLGRRAMLYERMLRYNDALALFNKVLNKKTAETRLYWYKSFLCKAEALLYLGKEAEALLLLKQTGAEFPPVTYFEKMHYAYLLGETYEALKNYGLAEDHYKAFLAMAERFPPEYVHDEIPSAYFNIATFYRITGNTEKAKELLRLGKTYTSKLDMERARVYYYNLFKIDSAEGRYFNSIRDLQLTQKYTDSVFSFDQRRKVAELLVKYEAEKKDRNIKLLNSQNQLALIRAQQADKTKNITLVGIVLLLIIMTLLFNRYLIKQKSNKKLEANQRELDQKNGFLEALNTEQEKLLIEKEWLIKEVHHRVKNNLQMVTSLLYSQSVYLEDEVAKIAVNDSLRRMQAMSLIHQKLYQDEDTTTIAMPEYINELVQYLRESFDADNRIKFEQHIESVNLDVSQAVPLGLIVTESIVNAIKYAFLNGQPGVVTIELLHGDDGEILLRVSDNGSGLPSNIEAMQRNSLGLDLMQGLATQLNGRINIENNNGAQITLRFCILNKWTSGNHHEKIANKPI</sequence>
<dbReference type="InterPro" id="IPR003594">
    <property type="entry name" value="HATPase_dom"/>
</dbReference>
<evidence type="ECO:0000256" key="9">
    <source>
        <dbReference type="SAM" id="Phobius"/>
    </source>
</evidence>
<protein>
    <recommendedName>
        <fullName evidence="2">histidine kinase</fullName>
        <ecNumber evidence="2">2.7.13.3</ecNumber>
    </recommendedName>
</protein>
<evidence type="ECO:0000256" key="3">
    <source>
        <dbReference type="ARBA" id="ARBA00022553"/>
    </source>
</evidence>
<dbReference type="Gene3D" id="3.30.450.20">
    <property type="entry name" value="PAS domain"/>
    <property type="match status" value="1"/>
</dbReference>
<evidence type="ECO:0000256" key="4">
    <source>
        <dbReference type="ARBA" id="ARBA00022679"/>
    </source>
</evidence>
<dbReference type="GO" id="GO:0005524">
    <property type="term" value="F:ATP binding"/>
    <property type="evidence" value="ECO:0007669"/>
    <property type="project" value="UniProtKB-KW"/>
</dbReference>
<evidence type="ECO:0000256" key="5">
    <source>
        <dbReference type="ARBA" id="ARBA00022741"/>
    </source>
</evidence>
<dbReference type="InterPro" id="IPR036890">
    <property type="entry name" value="HATPase_C_sf"/>
</dbReference>
<keyword evidence="4" id="KW-0808">Transferase</keyword>
<dbReference type="Pfam" id="PF02518">
    <property type="entry name" value="HATPase_c"/>
    <property type="match status" value="1"/>
</dbReference>
<keyword evidence="6 11" id="KW-0418">Kinase</keyword>
<keyword evidence="8" id="KW-0175">Coiled coil</keyword>
<evidence type="ECO:0000256" key="2">
    <source>
        <dbReference type="ARBA" id="ARBA00012438"/>
    </source>
</evidence>
<evidence type="ECO:0000313" key="11">
    <source>
        <dbReference type="EMBL" id="NCD72480.1"/>
    </source>
</evidence>
<dbReference type="RefSeq" id="WP_166588422.1">
    <property type="nucleotide sequence ID" value="NZ_WWEO01000045.1"/>
</dbReference>
<evidence type="ECO:0000256" key="6">
    <source>
        <dbReference type="ARBA" id="ARBA00022777"/>
    </source>
</evidence>
<dbReference type="Gene3D" id="1.25.40.10">
    <property type="entry name" value="Tetratricopeptide repeat domain"/>
    <property type="match status" value="2"/>
</dbReference>
<name>A0A965ZJU7_9SPHI</name>
<dbReference type="InterPro" id="IPR011495">
    <property type="entry name" value="Sig_transdc_His_kin_sub2_dim/P"/>
</dbReference>
<dbReference type="InterPro" id="IPR005467">
    <property type="entry name" value="His_kinase_dom"/>
</dbReference>
<keyword evidence="12" id="KW-1185">Reference proteome</keyword>
<dbReference type="Gene3D" id="3.30.565.10">
    <property type="entry name" value="Histidine kinase-like ATPase, C-terminal domain"/>
    <property type="match status" value="1"/>
</dbReference>
<dbReference type="EC" id="2.7.13.3" evidence="2"/>
<keyword evidence="3" id="KW-0597">Phosphoprotein</keyword>
<gene>
    <name evidence="11" type="ORF">GSY63_24150</name>
</gene>
<dbReference type="SUPFAM" id="SSF48452">
    <property type="entry name" value="TPR-like"/>
    <property type="match status" value="2"/>
</dbReference>
<reference evidence="11" key="1">
    <citation type="submission" date="2020-01" db="EMBL/GenBank/DDBJ databases">
        <authorList>
            <person name="Seo Y.L."/>
        </authorList>
    </citation>
    <scope>NUCLEOTIDE SEQUENCE</scope>
    <source>
        <strain evidence="11">R11</strain>
    </source>
</reference>
<comment type="catalytic activity">
    <reaction evidence="1">
        <text>ATP + protein L-histidine = ADP + protein N-phospho-L-histidine.</text>
        <dbReference type="EC" id="2.7.13.3"/>
    </reaction>
</comment>
<proteinExistence type="predicted"/>
<dbReference type="PROSITE" id="PS50109">
    <property type="entry name" value="HIS_KIN"/>
    <property type="match status" value="1"/>
</dbReference>
<evidence type="ECO:0000256" key="7">
    <source>
        <dbReference type="ARBA" id="ARBA00022840"/>
    </source>
</evidence>
<evidence type="ECO:0000313" key="12">
    <source>
        <dbReference type="Proteomes" id="UP000638732"/>
    </source>
</evidence>
<keyword evidence="9" id="KW-1133">Transmembrane helix</keyword>
<keyword evidence="9" id="KW-0472">Membrane</keyword>
<keyword evidence="5" id="KW-0547">Nucleotide-binding</keyword>
<keyword evidence="7" id="KW-0067">ATP-binding</keyword>
<accession>A0A965ZJU7</accession>